<keyword evidence="5 8" id="KW-0560">Oxidoreductase</keyword>
<feature type="signal peptide" evidence="9">
    <location>
        <begin position="1"/>
        <end position="18"/>
    </location>
</feature>
<dbReference type="PROSITE" id="PS51352">
    <property type="entry name" value="THIOREDOXIN_2"/>
    <property type="match status" value="1"/>
</dbReference>
<feature type="domain" description="Thioredoxin" evidence="11">
    <location>
        <begin position="13"/>
        <end position="146"/>
    </location>
</feature>
<evidence type="ECO:0000259" key="11">
    <source>
        <dbReference type="PROSITE" id="PS51352"/>
    </source>
</evidence>
<comment type="caution">
    <text evidence="12">The sequence shown here is derived from an EMBL/GenBank/DDBJ whole genome shotgun (WGS) entry which is preliminary data.</text>
</comment>
<reference evidence="12 13" key="1">
    <citation type="submission" date="2024-09" db="EMBL/GenBank/DDBJ databases">
        <title>Genome sequencing and assembly of Phytophthora oleae, isolate VK10A, causative agent of rot of olive drupes.</title>
        <authorList>
            <person name="Conti Taguali S."/>
            <person name="Riolo M."/>
            <person name="La Spada F."/>
            <person name="Cacciola S.O."/>
            <person name="Dionisio G."/>
        </authorList>
    </citation>
    <scope>NUCLEOTIDE SEQUENCE [LARGE SCALE GENOMIC DNA]</scope>
    <source>
        <strain evidence="12 13">VK10A</strain>
    </source>
</reference>
<dbReference type="PROSITE" id="PS51324">
    <property type="entry name" value="ERV_ALR"/>
    <property type="match status" value="1"/>
</dbReference>
<dbReference type="Gene3D" id="3.40.30.10">
    <property type="entry name" value="Glutaredoxin"/>
    <property type="match status" value="1"/>
</dbReference>
<dbReference type="SUPFAM" id="SSF69000">
    <property type="entry name" value="FAD-dependent thiol oxidase"/>
    <property type="match status" value="1"/>
</dbReference>
<gene>
    <name evidence="12" type="ORF">V7S43_008338</name>
</gene>
<evidence type="ECO:0000256" key="9">
    <source>
        <dbReference type="SAM" id="SignalP"/>
    </source>
</evidence>
<dbReference type="AlphaFoldDB" id="A0ABD3FMA0"/>
<dbReference type="EMBL" id="JBIMZQ010000016">
    <property type="protein sequence ID" value="KAL3666715.1"/>
    <property type="molecule type" value="Genomic_DNA"/>
</dbReference>
<comment type="catalytic activity">
    <reaction evidence="8">
        <text>2 R'C(R)SH + O2 = R'C(R)S-S(R)CR' + H2O2</text>
        <dbReference type="Rhea" id="RHEA:17357"/>
        <dbReference type="ChEBI" id="CHEBI:15379"/>
        <dbReference type="ChEBI" id="CHEBI:16240"/>
        <dbReference type="ChEBI" id="CHEBI:16520"/>
        <dbReference type="ChEBI" id="CHEBI:17412"/>
        <dbReference type="EC" id="1.8.3.2"/>
    </reaction>
</comment>
<keyword evidence="7" id="KW-0325">Glycoprotein</keyword>
<feature type="transmembrane region" description="Helical" evidence="8">
    <location>
        <begin position="448"/>
        <end position="466"/>
    </location>
</feature>
<dbReference type="InterPro" id="IPR013766">
    <property type="entry name" value="Thioredoxin_domain"/>
</dbReference>
<evidence type="ECO:0000256" key="1">
    <source>
        <dbReference type="ARBA" id="ARBA00001974"/>
    </source>
</evidence>
<dbReference type="SUPFAM" id="SSF52833">
    <property type="entry name" value="Thioredoxin-like"/>
    <property type="match status" value="1"/>
</dbReference>
<dbReference type="Proteomes" id="UP001632037">
    <property type="component" value="Unassembled WGS sequence"/>
</dbReference>
<dbReference type="PANTHER" id="PTHR22897:SF8">
    <property type="entry name" value="SULFHYDRYL OXIDASE"/>
    <property type="match status" value="1"/>
</dbReference>
<keyword evidence="2 8" id="KW-0285">Flavoprotein</keyword>
<dbReference type="InterPro" id="IPR017905">
    <property type="entry name" value="ERV/ALR_sulphydryl_oxidase"/>
</dbReference>
<dbReference type="EC" id="1.8.3.2" evidence="8"/>
<keyword evidence="8" id="KW-0472">Membrane</keyword>
<dbReference type="PROSITE" id="PS00194">
    <property type="entry name" value="THIOREDOXIN_1"/>
    <property type="match status" value="1"/>
</dbReference>
<dbReference type="CDD" id="cd02961">
    <property type="entry name" value="PDI_a_family"/>
    <property type="match status" value="1"/>
</dbReference>
<evidence type="ECO:0000256" key="5">
    <source>
        <dbReference type="ARBA" id="ARBA00023002"/>
    </source>
</evidence>
<evidence type="ECO:0000313" key="12">
    <source>
        <dbReference type="EMBL" id="KAL3666715.1"/>
    </source>
</evidence>
<dbReference type="InterPro" id="IPR036249">
    <property type="entry name" value="Thioredoxin-like_sf"/>
</dbReference>
<keyword evidence="13" id="KW-1185">Reference proteome</keyword>
<dbReference type="Pfam" id="PF00085">
    <property type="entry name" value="Thioredoxin"/>
    <property type="match status" value="1"/>
</dbReference>
<evidence type="ECO:0000256" key="2">
    <source>
        <dbReference type="ARBA" id="ARBA00022630"/>
    </source>
</evidence>
<dbReference type="Gene3D" id="1.20.120.310">
    <property type="entry name" value="ERV/ALR sulfhydryl oxidase domain"/>
    <property type="match status" value="1"/>
</dbReference>
<proteinExistence type="predicted"/>
<evidence type="ECO:0000313" key="13">
    <source>
        <dbReference type="Proteomes" id="UP001632037"/>
    </source>
</evidence>
<dbReference type="GO" id="GO:0016972">
    <property type="term" value="F:thiol oxidase activity"/>
    <property type="evidence" value="ECO:0007669"/>
    <property type="project" value="UniProtKB-EC"/>
</dbReference>
<keyword evidence="6" id="KW-1015">Disulfide bond</keyword>
<name>A0ABD3FMA0_9STRA</name>
<dbReference type="PANTHER" id="PTHR22897">
    <property type="entry name" value="QUIESCIN Q6-RELATED SULFHYDRYL OXIDASE"/>
    <property type="match status" value="1"/>
</dbReference>
<evidence type="ECO:0000259" key="10">
    <source>
        <dbReference type="PROSITE" id="PS51324"/>
    </source>
</evidence>
<feature type="chain" id="PRO_5044773334" description="Sulfhydryl oxidase" evidence="9">
    <location>
        <begin position="19"/>
        <end position="481"/>
    </location>
</feature>
<evidence type="ECO:0000256" key="6">
    <source>
        <dbReference type="ARBA" id="ARBA00023157"/>
    </source>
</evidence>
<sequence>MLRVLLVALAALLPLGSTLSPPRDRGPLFNGSVAVRSLDVKSYEAMLQDSESVWIVDYYSSWCAHCRMFAPEWEKVGGFYAESKVVQVGAVDCNQHRDVCQREEVHAYPSVKAHHVPLKSNEKVNMEVRGRKKMKPVVEWVEEVLTEHGIEYGMDVSTITEEKKLRRNDAQDKETLGDDTSIQMKYKRLRDAGKSAMLALENSLFIGTPVLEGERYDAALMWLNALAATFSVEGNRVALTKLVDEMKAQKSWPLAEWNVLIEKWRLMARESSFPSDLFDARGDEDTNWEVCKTYTCGLWSLFHSMTARVIKSGSSTEAWKPSKTVAAIRLYMKYFFGCEECRQHFMEANPETIVEELATTDANGPHAVVMWAWKMHNSVNKRLHRDQWPSTLACSNCYIDIGGPVSIGMSLINEDGMVNYITSVYGHEDKALFDEIIMTVTYPFPAEGLSAITSVTLFFALVAIVLKTQRHRFTKENGHMA</sequence>
<dbReference type="InterPro" id="IPR036774">
    <property type="entry name" value="ERV/ALR_sulphydryl_oxid_sf"/>
</dbReference>
<keyword evidence="8" id="KW-1133">Transmembrane helix</keyword>
<keyword evidence="4 8" id="KW-0274">FAD</keyword>
<evidence type="ECO:0000256" key="7">
    <source>
        <dbReference type="ARBA" id="ARBA00023180"/>
    </source>
</evidence>
<accession>A0ABD3FMA0</accession>
<dbReference type="InterPro" id="IPR039798">
    <property type="entry name" value="Sulfhydryl_oxidase"/>
</dbReference>
<organism evidence="12 13">
    <name type="scientific">Phytophthora oleae</name>
    <dbReference type="NCBI Taxonomy" id="2107226"/>
    <lineage>
        <taxon>Eukaryota</taxon>
        <taxon>Sar</taxon>
        <taxon>Stramenopiles</taxon>
        <taxon>Oomycota</taxon>
        <taxon>Peronosporomycetes</taxon>
        <taxon>Peronosporales</taxon>
        <taxon>Peronosporaceae</taxon>
        <taxon>Phytophthora</taxon>
    </lineage>
</organism>
<dbReference type="InterPro" id="IPR017937">
    <property type="entry name" value="Thioredoxin_CS"/>
</dbReference>
<comment type="cofactor">
    <cofactor evidence="1 8">
        <name>FAD</name>
        <dbReference type="ChEBI" id="CHEBI:57692"/>
    </cofactor>
</comment>
<evidence type="ECO:0000256" key="3">
    <source>
        <dbReference type="ARBA" id="ARBA00022729"/>
    </source>
</evidence>
<dbReference type="Pfam" id="PF04777">
    <property type="entry name" value="Evr1_Alr"/>
    <property type="match status" value="1"/>
</dbReference>
<keyword evidence="3 9" id="KW-0732">Signal</keyword>
<evidence type="ECO:0000256" key="4">
    <source>
        <dbReference type="ARBA" id="ARBA00022827"/>
    </source>
</evidence>
<feature type="domain" description="ERV/ALR sulfhydryl oxidase" evidence="10">
    <location>
        <begin position="286"/>
        <end position="398"/>
    </location>
</feature>
<keyword evidence="8" id="KW-0812">Transmembrane</keyword>
<evidence type="ECO:0000256" key="8">
    <source>
        <dbReference type="RuleBase" id="RU371123"/>
    </source>
</evidence>
<protein>
    <recommendedName>
        <fullName evidence="8">Sulfhydryl oxidase</fullName>
        <ecNumber evidence="8">1.8.3.2</ecNumber>
    </recommendedName>
</protein>